<dbReference type="Pfam" id="PF01565">
    <property type="entry name" value="FAD_binding_4"/>
    <property type="match status" value="1"/>
</dbReference>
<feature type="domain" description="FAD-binding PCMH-type" evidence="12">
    <location>
        <begin position="52"/>
        <end position="280"/>
    </location>
</feature>
<dbReference type="GO" id="GO:0046872">
    <property type="term" value="F:metal ion binding"/>
    <property type="evidence" value="ECO:0007669"/>
    <property type="project" value="UniProtKB-KW"/>
</dbReference>
<dbReference type="SUPFAM" id="SSF56176">
    <property type="entry name" value="FAD-binding/transporter-associated domain-like"/>
    <property type="match status" value="1"/>
</dbReference>
<dbReference type="InterPro" id="IPR017896">
    <property type="entry name" value="4Fe4S_Fe-S-bd"/>
</dbReference>
<comment type="cofactor">
    <cofactor evidence="1">
        <name>FAD</name>
        <dbReference type="ChEBI" id="CHEBI:57692"/>
    </cofactor>
</comment>
<keyword evidence="14" id="KW-1185">Reference proteome</keyword>
<evidence type="ECO:0000256" key="2">
    <source>
        <dbReference type="ARBA" id="ARBA00008000"/>
    </source>
</evidence>
<dbReference type="PROSITE" id="PS51387">
    <property type="entry name" value="FAD_PCMH"/>
    <property type="match status" value="1"/>
</dbReference>
<dbReference type="InterPro" id="IPR016166">
    <property type="entry name" value="FAD-bd_PCMH"/>
</dbReference>
<reference evidence="13" key="1">
    <citation type="journal article" date="2019" name="Microbiol. Resour. Announc.">
        <title>Draft Genomic Sequences of Streptomyces misionensis and Streptomyces albidoflavus, bacteria applied for phytopathogen biocontrol.</title>
        <authorList>
            <person name="Pylro V."/>
            <person name="Dias A."/>
            <person name="Andreote F."/>
            <person name="Varani A."/>
            <person name="Andreote C."/>
            <person name="Bernardo E."/>
            <person name="Martins T."/>
        </authorList>
    </citation>
    <scope>NUCLEOTIDE SEQUENCE [LARGE SCALE GENOMIC DNA]</scope>
    <source>
        <strain evidence="13">66</strain>
    </source>
</reference>
<proteinExistence type="inferred from homology"/>
<dbReference type="InterPro" id="IPR016171">
    <property type="entry name" value="Vanillyl_alc_oxidase_C-sub2"/>
</dbReference>
<dbReference type="Pfam" id="PF02754">
    <property type="entry name" value="CCG"/>
    <property type="match status" value="1"/>
</dbReference>
<evidence type="ECO:0000256" key="9">
    <source>
        <dbReference type="ARBA" id="ARBA00023014"/>
    </source>
</evidence>
<dbReference type="PANTHER" id="PTHR11748:SF111">
    <property type="entry name" value="D-LACTATE DEHYDROGENASE, MITOCHONDRIAL-RELATED"/>
    <property type="match status" value="1"/>
</dbReference>
<evidence type="ECO:0000259" key="12">
    <source>
        <dbReference type="PROSITE" id="PS51387"/>
    </source>
</evidence>
<dbReference type="PANTHER" id="PTHR11748">
    <property type="entry name" value="D-LACTATE DEHYDROGENASE"/>
    <property type="match status" value="1"/>
</dbReference>
<keyword evidence="9" id="KW-0411">Iron-sulfur</keyword>
<dbReference type="PROSITE" id="PS51379">
    <property type="entry name" value="4FE4S_FER_2"/>
    <property type="match status" value="1"/>
</dbReference>
<dbReference type="InterPro" id="IPR036318">
    <property type="entry name" value="FAD-bd_PCMH-like_sf"/>
</dbReference>
<keyword evidence="6" id="KW-0809">Transit peptide</keyword>
<dbReference type="Pfam" id="PF13183">
    <property type="entry name" value="Fer4_8"/>
    <property type="match status" value="1"/>
</dbReference>
<feature type="domain" description="4Fe-4S ferredoxin-type" evidence="11">
    <location>
        <begin position="544"/>
        <end position="576"/>
    </location>
</feature>
<evidence type="ECO:0000256" key="7">
    <source>
        <dbReference type="ARBA" id="ARBA00023002"/>
    </source>
</evidence>
<dbReference type="RefSeq" id="WP_146467964.1">
    <property type="nucleotide sequence ID" value="NZ_VOGW01000172.1"/>
</dbReference>
<evidence type="ECO:0000256" key="3">
    <source>
        <dbReference type="ARBA" id="ARBA00022630"/>
    </source>
</evidence>
<dbReference type="Pfam" id="PF02913">
    <property type="entry name" value="FAD-oxidase_C"/>
    <property type="match status" value="1"/>
</dbReference>
<evidence type="ECO:0000256" key="1">
    <source>
        <dbReference type="ARBA" id="ARBA00001974"/>
    </source>
</evidence>
<dbReference type="InterPro" id="IPR009051">
    <property type="entry name" value="Helical_ferredxn"/>
</dbReference>
<comment type="similarity">
    <text evidence="2">Belongs to the FAD-binding oxidoreductase/transferase type 4 family.</text>
</comment>
<dbReference type="InterPro" id="IPR004017">
    <property type="entry name" value="Cys_rich_dom"/>
</dbReference>
<dbReference type="Gene3D" id="1.10.1060.10">
    <property type="entry name" value="Alpha-helical ferredoxin"/>
    <property type="match status" value="1"/>
</dbReference>
<dbReference type="EMBL" id="VOGW01000172">
    <property type="protein sequence ID" value="TWV34535.1"/>
    <property type="molecule type" value="Genomic_DNA"/>
</dbReference>
<keyword evidence="4" id="KW-0479">Metal-binding</keyword>
<dbReference type="GO" id="GO:0051536">
    <property type="term" value="F:iron-sulfur cluster binding"/>
    <property type="evidence" value="ECO:0007669"/>
    <property type="project" value="UniProtKB-KW"/>
</dbReference>
<evidence type="ECO:0000256" key="5">
    <source>
        <dbReference type="ARBA" id="ARBA00022827"/>
    </source>
</evidence>
<comment type="caution">
    <text evidence="13">The sequence shown here is derived from an EMBL/GenBank/DDBJ whole genome shotgun (WGS) entry which is preliminary data.</text>
</comment>
<dbReference type="InterPro" id="IPR004113">
    <property type="entry name" value="FAD-bd_oxidored_4_C"/>
</dbReference>
<keyword evidence="7" id="KW-0560">Oxidoreductase</keyword>
<evidence type="ECO:0000256" key="10">
    <source>
        <dbReference type="ARBA" id="ARBA00038897"/>
    </source>
</evidence>
<organism evidence="13 14">
    <name type="scientific">Streptomyces misionensis</name>
    <dbReference type="NCBI Taxonomy" id="67331"/>
    <lineage>
        <taxon>Bacteria</taxon>
        <taxon>Bacillati</taxon>
        <taxon>Actinomycetota</taxon>
        <taxon>Actinomycetes</taxon>
        <taxon>Kitasatosporales</taxon>
        <taxon>Streptomycetaceae</taxon>
        <taxon>Streptomyces</taxon>
    </lineage>
</organism>
<dbReference type="PROSITE" id="PS00198">
    <property type="entry name" value="4FE4S_FER_1"/>
    <property type="match status" value="1"/>
</dbReference>
<name>A0A5C6J1L5_9ACTN</name>
<keyword evidence="5" id="KW-0274">FAD</keyword>
<dbReference type="GO" id="GO:1903457">
    <property type="term" value="P:lactate catabolic process"/>
    <property type="evidence" value="ECO:0007669"/>
    <property type="project" value="TreeGrafter"/>
</dbReference>
<dbReference type="SUPFAM" id="SSF46548">
    <property type="entry name" value="alpha-helical ferredoxin"/>
    <property type="match status" value="1"/>
</dbReference>
<dbReference type="EC" id="1.1.2.4" evidence="10"/>
<evidence type="ECO:0000313" key="14">
    <source>
        <dbReference type="Proteomes" id="UP000320481"/>
    </source>
</evidence>
<dbReference type="Gene3D" id="3.30.43.10">
    <property type="entry name" value="Uridine Diphospho-n-acetylenolpyruvylglucosamine Reductase, domain 2"/>
    <property type="match status" value="1"/>
</dbReference>
<dbReference type="Gene3D" id="3.30.70.2740">
    <property type="match status" value="1"/>
</dbReference>
<dbReference type="InterPro" id="IPR016164">
    <property type="entry name" value="FAD-linked_Oxase-like_C"/>
</dbReference>
<keyword evidence="8" id="KW-0408">Iron</keyword>
<evidence type="ECO:0000313" key="13">
    <source>
        <dbReference type="EMBL" id="TWV34535.1"/>
    </source>
</evidence>
<dbReference type="InterPro" id="IPR016169">
    <property type="entry name" value="FAD-bd_PCMH_sub2"/>
</dbReference>
<dbReference type="GO" id="GO:0071949">
    <property type="term" value="F:FAD binding"/>
    <property type="evidence" value="ECO:0007669"/>
    <property type="project" value="InterPro"/>
</dbReference>
<dbReference type="InterPro" id="IPR017900">
    <property type="entry name" value="4Fe4S_Fe_S_CS"/>
</dbReference>
<keyword evidence="3" id="KW-0285">Flavoprotein</keyword>
<dbReference type="GO" id="GO:0008720">
    <property type="term" value="F:D-lactate dehydrogenase (NAD+) activity"/>
    <property type="evidence" value="ECO:0007669"/>
    <property type="project" value="TreeGrafter"/>
</dbReference>
<dbReference type="InterPro" id="IPR006094">
    <property type="entry name" value="Oxid_FAD_bind_N"/>
</dbReference>
<evidence type="ECO:0000256" key="8">
    <source>
        <dbReference type="ARBA" id="ARBA00023004"/>
    </source>
</evidence>
<dbReference type="AlphaFoldDB" id="A0A5C6J1L5"/>
<dbReference type="Proteomes" id="UP000320481">
    <property type="component" value="Unassembled WGS sequence"/>
</dbReference>
<dbReference type="Gene3D" id="3.30.465.10">
    <property type="match status" value="1"/>
</dbReference>
<gene>
    <name evidence="13" type="ORF">FRZ03_28430</name>
</gene>
<evidence type="ECO:0000256" key="6">
    <source>
        <dbReference type="ARBA" id="ARBA00022946"/>
    </source>
</evidence>
<dbReference type="Gene3D" id="1.10.45.10">
    <property type="entry name" value="Vanillyl-alcohol Oxidase, Chain A, domain 4"/>
    <property type="match status" value="1"/>
</dbReference>
<evidence type="ECO:0000256" key="4">
    <source>
        <dbReference type="ARBA" id="ARBA00022723"/>
    </source>
</evidence>
<dbReference type="SUPFAM" id="SSF55103">
    <property type="entry name" value="FAD-linked oxidases, C-terminal domain"/>
    <property type="match status" value="1"/>
</dbReference>
<accession>A0A5C6J1L5</accession>
<protein>
    <recommendedName>
        <fullName evidence="10">D-lactate dehydrogenase (cytochrome)</fullName>
        <ecNumber evidence="10">1.1.2.4</ecNumber>
    </recommendedName>
</protein>
<dbReference type="InterPro" id="IPR016167">
    <property type="entry name" value="FAD-bd_PCMH_sub1"/>
</dbReference>
<sequence>MSRTAATPTAAPAAPERSAGLAEMLAACVGDPARVTTDLPRRVAAAHDASPYLFTPRAVVRAASAAEVGALMAGARTAGVPLTLRSGGTSLAGQSGGDGILVDVRSHWRTAEVLDDGRRVRLQPGLTVRQANARLARHGRRLGPDPASESACTIGGLVANNSSGMRCGTRDNAYRTMESLQFVLPSGTVIDTAAPDADRELRAREPELHAGLLGLRDRVRASAGSRATVERLFSMKNTMGYGLNSFLDHTDPADILAHLMIGSEGTLGFVGEAVFRTVPVLPHTATGLLVLPGLAEATDALPALLAAGVRTAELLDAASLRVAQRSPDPVDEVRGLRVERHAALLVEFAEDDPESLKERVAAAQPVLEGLPTVTGATLVRDPRVRARLWHLRKGLYTAVAGARRPGTTALLEDIAVPMERLTRTCEGLIGLFDRHGYQDAVIFGHARDGNLHFMLTQDFDSAPEIERYARFTDAMVDLVLDAGGTLKAEHGTGRAMAPFVRRQYGDELYDVMRELKRLCDPHGVLNPGVLLEDDPTAHLRSLKSVPEVDPAVDACVECGYCEPVCPTADATTTPRQRIALRREIALATAAGDDERRRALEADYPYAAVDSCAADSLCVTACPVTIDTGAVMKRLRAERHGAAAQHAGSVTARHWAAAVRGVRLALDAAHAVPAPAVRAATGAVRRLGAGELVPEWADDIPRGGPARPEPRRPVAARAVFFAACIGSVFAADGASDGAAAAFLRLCDRAGVPVVVPEGLSGLCCGTPWQSKGYTDGHRTMAARTLQALWEASDRGRLPVVCDASSCTHGLEQLPGALPESDRARFAALRFVDSVVFTAEHLLPALPEPRRLARLALHPTCSTVHLGIDGALRTVAAAVGDEVTVPDSWGCCAFAGDRGLLHPEVTASATAAQAAEITAGTYDAYASCNRTCEMGMTRATGRPYRHVLELLDEATA</sequence>
<dbReference type="GO" id="GO:0004458">
    <property type="term" value="F:D-lactate dehydrogenase (cytochrome) activity"/>
    <property type="evidence" value="ECO:0007669"/>
    <property type="project" value="UniProtKB-EC"/>
</dbReference>
<evidence type="ECO:0000259" key="11">
    <source>
        <dbReference type="PROSITE" id="PS51379"/>
    </source>
</evidence>